<accession>A0A401HAB9</accession>
<dbReference type="OrthoDB" id="34329at2157"/>
<dbReference type="EMBL" id="BDMD01000050">
    <property type="protein sequence ID" value="GBF09259.1"/>
    <property type="molecule type" value="Genomic_DNA"/>
</dbReference>
<dbReference type="Proteomes" id="UP000291213">
    <property type="component" value="Unassembled WGS sequence"/>
</dbReference>
<evidence type="ECO:0000313" key="1">
    <source>
        <dbReference type="EMBL" id="GBF09259.1"/>
    </source>
</evidence>
<evidence type="ECO:0000313" key="2">
    <source>
        <dbReference type="Proteomes" id="UP000291213"/>
    </source>
</evidence>
<dbReference type="InterPro" id="IPR013785">
    <property type="entry name" value="Aldolase_TIM"/>
</dbReference>
<name>A0A401HAB9_AERPX</name>
<dbReference type="Gene3D" id="3.20.20.70">
    <property type="entry name" value="Aldolase class I"/>
    <property type="match status" value="1"/>
</dbReference>
<reference evidence="1 2" key="1">
    <citation type="submission" date="2017-02" db="EMBL/GenBank/DDBJ databases">
        <title>isolation and characterization of a novel temperate virus Aeropyrum globular virus 1 infecting hyperthermophilic archaeon Aeropyrum.</title>
        <authorList>
            <person name="Yumiya M."/>
            <person name="Yoshida T."/>
            <person name="Sako Y."/>
        </authorList>
    </citation>
    <scope>NUCLEOTIDE SEQUENCE [LARGE SCALE GENOMIC DNA]</scope>
    <source>
        <strain evidence="1 2">YK1-12-2013</strain>
    </source>
</reference>
<dbReference type="InterPro" id="IPR001381">
    <property type="entry name" value="DHquinase_I"/>
</dbReference>
<dbReference type="SUPFAM" id="SSF51569">
    <property type="entry name" value="Aldolase"/>
    <property type="match status" value="1"/>
</dbReference>
<dbReference type="GO" id="GO:0003855">
    <property type="term" value="F:3-dehydroquinate dehydratase activity"/>
    <property type="evidence" value="ECO:0007669"/>
    <property type="project" value="InterPro"/>
</dbReference>
<feature type="non-terminal residue" evidence="1">
    <location>
        <position position="199"/>
    </location>
</feature>
<gene>
    <name evidence="1" type="ORF">apy_09840</name>
</gene>
<sequence>MEASGRICTVVPVEDAGEAAMLALSSPTGCVELRLDFYPGDPGEALEQLATRLHSPARVVVTLRSAGHGGLDRRARGERRAVLARLEDLAPEGWMVDYEVEDLHASSGCSGCIASSHPTTPPTPRRALEEAAVAERLGASAYKLVYPGVEPWEQAAAAWLVAEAGGFATSFTLGPGTLASRLTALALGAPLVFGSHPRH</sequence>
<dbReference type="AlphaFoldDB" id="A0A401HAB9"/>
<comment type="caution">
    <text evidence="1">The sequence shown here is derived from an EMBL/GenBank/DDBJ whole genome shotgun (WGS) entry which is preliminary data.</text>
</comment>
<proteinExistence type="predicted"/>
<organism evidence="1 2">
    <name type="scientific">Aeropyrum pernix</name>
    <dbReference type="NCBI Taxonomy" id="56636"/>
    <lineage>
        <taxon>Archaea</taxon>
        <taxon>Thermoproteota</taxon>
        <taxon>Thermoprotei</taxon>
        <taxon>Desulfurococcales</taxon>
        <taxon>Desulfurococcaceae</taxon>
        <taxon>Aeropyrum</taxon>
    </lineage>
</organism>
<dbReference type="RefSeq" id="WP_131160246.1">
    <property type="nucleotide sequence ID" value="NZ_BDMD01000050.1"/>
</dbReference>
<dbReference type="Pfam" id="PF01487">
    <property type="entry name" value="DHquinase_I"/>
    <property type="match status" value="1"/>
</dbReference>
<protein>
    <submittedName>
        <fullName evidence="1">3-dehydroquinate dehydratase</fullName>
    </submittedName>
</protein>